<evidence type="ECO:0000256" key="1">
    <source>
        <dbReference type="SAM" id="Coils"/>
    </source>
</evidence>
<proteinExistence type="predicted"/>
<dbReference type="EMBL" id="LAZR01004308">
    <property type="protein sequence ID" value="KKN09769.1"/>
    <property type="molecule type" value="Genomic_DNA"/>
</dbReference>
<feature type="transmembrane region" description="Helical" evidence="2">
    <location>
        <begin position="114"/>
        <end position="135"/>
    </location>
</feature>
<keyword evidence="2" id="KW-0472">Membrane</keyword>
<accession>A0A0F9MVK6</accession>
<gene>
    <name evidence="3" type="ORF">LCGC14_1043280</name>
</gene>
<dbReference type="AlphaFoldDB" id="A0A0F9MVK6"/>
<keyword evidence="2" id="KW-1133">Transmembrane helix</keyword>
<reference evidence="3" key="1">
    <citation type="journal article" date="2015" name="Nature">
        <title>Complex archaea that bridge the gap between prokaryotes and eukaryotes.</title>
        <authorList>
            <person name="Spang A."/>
            <person name="Saw J.H."/>
            <person name="Jorgensen S.L."/>
            <person name="Zaremba-Niedzwiedzka K."/>
            <person name="Martijn J."/>
            <person name="Lind A.E."/>
            <person name="van Eijk R."/>
            <person name="Schleper C."/>
            <person name="Guy L."/>
            <person name="Ettema T.J."/>
        </authorList>
    </citation>
    <scope>NUCLEOTIDE SEQUENCE</scope>
</reference>
<keyword evidence="2" id="KW-0812">Transmembrane</keyword>
<evidence type="ECO:0000313" key="3">
    <source>
        <dbReference type="EMBL" id="KKN09769.1"/>
    </source>
</evidence>
<organism evidence="3">
    <name type="scientific">marine sediment metagenome</name>
    <dbReference type="NCBI Taxonomy" id="412755"/>
    <lineage>
        <taxon>unclassified sequences</taxon>
        <taxon>metagenomes</taxon>
        <taxon>ecological metagenomes</taxon>
    </lineage>
</organism>
<feature type="transmembrane region" description="Helical" evidence="2">
    <location>
        <begin position="86"/>
        <end position="107"/>
    </location>
</feature>
<protein>
    <submittedName>
        <fullName evidence="3">Uncharacterized protein</fullName>
    </submittedName>
</protein>
<sequence length="605" mass="64019">MSDDRAITAEIALEPGVNNQQVLGDLLQSDALLKSMQATGAGGGDGGTGKIGKGARAASQGVRGLSASVNLLGGEMSATATSVTTIIPLLPIMSTGINAVAGSIGFLESVFPPFLIVAAAAAAIVGTVTAGVSLYNDSVKDTEERINAVRDATIAYNEALNQTSDEIENQLTLNDELLATNLANQKATQDAIDALNEPSSGLGGFIFGLADGLGLVGDAGDELADDLKDLEAEEKELTTSTEGLTDALQSAEVAANDARVALLEQVDQLGDTRKFEQEALTASAEQNAARAESIKNEQAIIREQIATLVDSGDTSQEVQARIEELNSELGQLGQQSQFLSTAAVKAAESQKILVDAEGELEAARDKSARAVQAATSKTIAARNKESQAIAKAAAADRKAAREAKEFEIEQQAELADLRQDNRDDQIKAEKKFGKDIDKLVEEQSFIAAINRQDAFVEEEQERRDAAKEGVAKLQVGLEEERIEREIADKEAKADRLKSIADASQITAAAVRNESKLRNAANNDIIRLQTNRAEQEISLHAQTTNVIISNLKAVAEFAIATKVQVDRALKGTTKGRTSGGIATGKLPMSRSEVRSEVLNTLDRVMG</sequence>
<feature type="coiled-coil region" evidence="1">
    <location>
        <begin position="220"/>
        <end position="247"/>
    </location>
</feature>
<comment type="caution">
    <text evidence="3">The sequence shown here is derived from an EMBL/GenBank/DDBJ whole genome shotgun (WGS) entry which is preliminary data.</text>
</comment>
<evidence type="ECO:0000256" key="2">
    <source>
        <dbReference type="SAM" id="Phobius"/>
    </source>
</evidence>
<name>A0A0F9MVK6_9ZZZZ</name>
<keyword evidence="1" id="KW-0175">Coiled coil</keyword>
<feature type="coiled-coil region" evidence="1">
    <location>
        <begin position="315"/>
        <end position="373"/>
    </location>
</feature>